<evidence type="ECO:0000259" key="1">
    <source>
        <dbReference type="Pfam" id="PF00149"/>
    </source>
</evidence>
<proteinExistence type="predicted"/>
<organism evidence="2 3">
    <name type="scientific">Flaviramulus basaltis</name>
    <dbReference type="NCBI Taxonomy" id="369401"/>
    <lineage>
        <taxon>Bacteria</taxon>
        <taxon>Pseudomonadati</taxon>
        <taxon>Bacteroidota</taxon>
        <taxon>Flavobacteriia</taxon>
        <taxon>Flavobacteriales</taxon>
        <taxon>Flavobacteriaceae</taxon>
        <taxon>Flaviramulus</taxon>
    </lineage>
</organism>
<gene>
    <name evidence="2" type="ORF">SAMN05428642_101378</name>
</gene>
<dbReference type="Pfam" id="PF00149">
    <property type="entry name" value="Metallophos"/>
    <property type="match status" value="1"/>
</dbReference>
<dbReference type="STRING" id="369401.SAMN05428642_101378"/>
<name>A0A1K2IAV6_9FLAO</name>
<dbReference type="OrthoDB" id="606379at2"/>
<reference evidence="2 3" key="1">
    <citation type="submission" date="2016-10" db="EMBL/GenBank/DDBJ databases">
        <authorList>
            <person name="de Groot N.N."/>
        </authorList>
    </citation>
    <scope>NUCLEOTIDE SEQUENCE [LARGE SCALE GENOMIC DNA]</scope>
    <source>
        <strain evidence="2 3">DSM 18180</strain>
    </source>
</reference>
<dbReference type="EMBL" id="FPKV01000001">
    <property type="protein sequence ID" value="SFZ89541.1"/>
    <property type="molecule type" value="Genomic_DNA"/>
</dbReference>
<evidence type="ECO:0000313" key="2">
    <source>
        <dbReference type="EMBL" id="SFZ89541.1"/>
    </source>
</evidence>
<sequence length="500" mass="56571">MKVYQFSPQELDTLSDINAKFDEAKTEQTQGLAENNVDDYWRYLQSCETYYTQKTFTTLGYTHDMENMLSLYIINDLIDQGYLTKAIRDFGLPKSKITTTDIEEGILDGYVAEDGTLYVLSKFCQLDPMWSAVLVYYAFYKLFPKKVHHFTTEPSKKEASNPKTKQPKTKDTITIAVLGDWGTGVWKDGHQEKCPAELVIDGIASLNPDYVIHLGDVYYAGTSKEERKHLLGLLKGKLTGELYTMNSNHEMYDGANGLYDIALKSDDFAAQGGRTYFSIDLGDWILVGLDSAYFDDSFLYMNGSLYKNKVKNEQIEFLKGIAAQNKSILLMTHHNGIGIKDHKFNLNNKLWNQVTEALGTTNKNGTLTPHLPDVWYWGHVHNGLVYNTEALKSVSGLTIPNTAQGKTPLFRCSGHASMPFGNGTGFFTEDPITKKQTMRKELDYYAHTPMTPGKHKLTDAQEKRVLNGFSMLEISKANTLTETFYEVANTYVEPKVVWRS</sequence>
<dbReference type="GO" id="GO:0016787">
    <property type="term" value="F:hydrolase activity"/>
    <property type="evidence" value="ECO:0007669"/>
    <property type="project" value="InterPro"/>
</dbReference>
<dbReference type="SUPFAM" id="SSF56300">
    <property type="entry name" value="Metallo-dependent phosphatases"/>
    <property type="match status" value="1"/>
</dbReference>
<keyword evidence="3" id="KW-1185">Reference proteome</keyword>
<feature type="domain" description="Calcineurin-like phosphoesterase" evidence="1">
    <location>
        <begin position="174"/>
        <end position="382"/>
    </location>
</feature>
<dbReference type="RefSeq" id="WP_072400048.1">
    <property type="nucleotide sequence ID" value="NZ_FPKV01000001.1"/>
</dbReference>
<accession>A0A1K2IAV6</accession>
<dbReference type="Proteomes" id="UP000182544">
    <property type="component" value="Unassembled WGS sequence"/>
</dbReference>
<dbReference type="AlphaFoldDB" id="A0A1K2IAV6"/>
<dbReference type="Gene3D" id="3.60.21.10">
    <property type="match status" value="1"/>
</dbReference>
<dbReference type="InterPro" id="IPR029052">
    <property type="entry name" value="Metallo-depent_PP-like"/>
</dbReference>
<protein>
    <submittedName>
        <fullName evidence="2">Calcineurin-like phosphoesterase</fullName>
    </submittedName>
</protein>
<dbReference type="InterPro" id="IPR004843">
    <property type="entry name" value="Calcineurin-like_PHP"/>
</dbReference>
<evidence type="ECO:0000313" key="3">
    <source>
        <dbReference type="Proteomes" id="UP000182544"/>
    </source>
</evidence>